<accession>A0A1M5N3Q5</accession>
<feature type="chain" id="PRO_5013245937" description="Type IV pilus biogenesis protein PilP" evidence="1">
    <location>
        <begin position="21"/>
        <end position="153"/>
    </location>
</feature>
<evidence type="ECO:0000313" key="3">
    <source>
        <dbReference type="Proteomes" id="UP000184226"/>
    </source>
</evidence>
<name>A0A1M5N3Q5_9BURK</name>
<protein>
    <recommendedName>
        <fullName evidence="4">Type IV pilus biogenesis protein PilP</fullName>
    </recommendedName>
</protein>
<dbReference type="Proteomes" id="UP000184226">
    <property type="component" value="Unassembled WGS sequence"/>
</dbReference>
<keyword evidence="1" id="KW-0732">Signal</keyword>
<feature type="signal peptide" evidence="1">
    <location>
        <begin position="1"/>
        <end position="20"/>
    </location>
</feature>
<dbReference type="STRING" id="658167.SAMN04488135_101398"/>
<keyword evidence="3" id="KW-1185">Reference proteome</keyword>
<dbReference type="AlphaFoldDB" id="A0A1M5N3Q5"/>
<organism evidence="2 3">
    <name type="scientific">Pollutimonas bauzanensis</name>
    <dbReference type="NCBI Taxonomy" id="658167"/>
    <lineage>
        <taxon>Bacteria</taxon>
        <taxon>Pseudomonadati</taxon>
        <taxon>Pseudomonadota</taxon>
        <taxon>Betaproteobacteria</taxon>
        <taxon>Burkholderiales</taxon>
        <taxon>Alcaligenaceae</taxon>
        <taxon>Pollutimonas</taxon>
    </lineage>
</organism>
<dbReference type="EMBL" id="FQXE01000001">
    <property type="protein sequence ID" value="SHG84075.1"/>
    <property type="molecule type" value="Genomic_DNA"/>
</dbReference>
<proteinExistence type="predicted"/>
<evidence type="ECO:0000313" key="2">
    <source>
        <dbReference type="EMBL" id="SHG84075.1"/>
    </source>
</evidence>
<reference evidence="2 3" key="1">
    <citation type="submission" date="2016-11" db="EMBL/GenBank/DDBJ databases">
        <authorList>
            <person name="Jaros S."/>
            <person name="Januszkiewicz K."/>
            <person name="Wedrychowicz H."/>
        </authorList>
    </citation>
    <scope>NUCLEOTIDE SEQUENCE [LARGE SCALE GENOMIC DNA]</scope>
    <source>
        <strain evidence="2 3">CGMCC 1.10190</strain>
    </source>
</reference>
<gene>
    <name evidence="2" type="ORF">SAMN04488135_101398</name>
</gene>
<evidence type="ECO:0000256" key="1">
    <source>
        <dbReference type="SAM" id="SignalP"/>
    </source>
</evidence>
<evidence type="ECO:0008006" key="4">
    <source>
        <dbReference type="Google" id="ProtNLM"/>
    </source>
</evidence>
<sequence>MRRRFLEAAAHVLLALPGPAAPQAAAALADDPAAEQMAVRELMRLDTELALSQAKKALRSEGLAGPGAADGSLHTHDGGLKLVAIYGVGKKLLAEVLVGSQPRVYMRGQALPVGVKADPDAYRLRGISGSCVQLERKGEAHTLCLPPSLWTAE</sequence>